<evidence type="ECO:0000313" key="9">
    <source>
        <dbReference type="Proteomes" id="UP000182740"/>
    </source>
</evidence>
<dbReference type="GO" id="GO:0005886">
    <property type="term" value="C:plasma membrane"/>
    <property type="evidence" value="ECO:0007669"/>
    <property type="project" value="TreeGrafter"/>
</dbReference>
<dbReference type="SUPFAM" id="SSF56801">
    <property type="entry name" value="Acetyl-CoA synthetase-like"/>
    <property type="match status" value="1"/>
</dbReference>
<dbReference type="GO" id="GO:0006633">
    <property type="term" value="P:fatty acid biosynthetic process"/>
    <property type="evidence" value="ECO:0007669"/>
    <property type="project" value="TreeGrafter"/>
</dbReference>
<dbReference type="GO" id="GO:0016874">
    <property type="term" value="F:ligase activity"/>
    <property type="evidence" value="ECO:0007669"/>
    <property type="project" value="UniProtKB-KW"/>
</dbReference>
<dbReference type="Gene3D" id="3.30.300.30">
    <property type="match status" value="1"/>
</dbReference>
<protein>
    <submittedName>
        <fullName evidence="8">Acyl-CoA synthetase (AMP-forming)/AMP-acid ligase II</fullName>
    </submittedName>
</protein>
<evidence type="ECO:0000256" key="5">
    <source>
        <dbReference type="SAM" id="MobiDB-lite"/>
    </source>
</evidence>
<dbReference type="GO" id="GO:0070566">
    <property type="term" value="F:adenylyltransferase activity"/>
    <property type="evidence" value="ECO:0007669"/>
    <property type="project" value="TreeGrafter"/>
</dbReference>
<dbReference type="InterPro" id="IPR042099">
    <property type="entry name" value="ANL_N_sf"/>
</dbReference>
<dbReference type="InterPro" id="IPR040097">
    <property type="entry name" value="FAAL/FAAC"/>
</dbReference>
<reference evidence="9" key="1">
    <citation type="submission" date="2016-11" db="EMBL/GenBank/DDBJ databases">
        <authorList>
            <person name="Varghese N."/>
            <person name="Submissions S."/>
        </authorList>
    </citation>
    <scope>NUCLEOTIDE SEQUENCE [LARGE SCALE GENOMIC DNA]</scope>
    <source>
        <strain evidence="9">DSM 44671</strain>
    </source>
</reference>
<dbReference type="EMBL" id="FPJG01000006">
    <property type="protein sequence ID" value="SFW45790.1"/>
    <property type="molecule type" value="Genomic_DNA"/>
</dbReference>
<dbReference type="RefSeq" id="WP_072474729.1">
    <property type="nucleotide sequence ID" value="NZ_FPJG01000006.1"/>
</dbReference>
<evidence type="ECO:0000256" key="4">
    <source>
        <dbReference type="ARBA" id="ARBA00023098"/>
    </source>
</evidence>
<evidence type="ECO:0000256" key="3">
    <source>
        <dbReference type="ARBA" id="ARBA00022832"/>
    </source>
</evidence>
<dbReference type="PANTHER" id="PTHR22754">
    <property type="entry name" value="DISCO-INTERACTING PROTEIN 2 DIP2 -RELATED"/>
    <property type="match status" value="1"/>
</dbReference>
<feature type="region of interest" description="Disordered" evidence="5">
    <location>
        <begin position="490"/>
        <end position="514"/>
    </location>
</feature>
<evidence type="ECO:0000259" key="6">
    <source>
        <dbReference type="Pfam" id="PF00501"/>
    </source>
</evidence>
<gene>
    <name evidence="8" type="ORF">SAMN04489730_0517</name>
</gene>
<feature type="domain" description="AMP-binding enzyme C-terminal" evidence="7">
    <location>
        <begin position="406"/>
        <end position="507"/>
    </location>
</feature>
<sequence length="514" mass="55477">MPPADVPDDVLTTPFTDYLLRNAAEDRPAFTCRTFPGPVDHTLTWPEVLARVRGVARELRRFTKTGDRVAIVARQDLGYVVAFLGTLYAGRIAVPLSVPTSRTNRARIESAFADATPAVCLTSKDLLDKVPAAVVLAVEDIEPGDTEPPAEVAMRDPAYLQYTSGSTSRPAGAVISHRALVAACWQTTRCYHADASAHLAGWVPFFHDMGLVLLIGTPVFLGAHSVFFTPMEFVRDPLRWIRLLAEFPGVVTAAPNFAFDLAAEAAVELTDVDLSQVNSVLNGSEPVRAATVEAFERAFAPFGLPRTAHKPCYGLAEATVFVTSAGDEGPTVTTFDGEPRVSVGRPYGQRIRLVDKEIWVSGPNVADGYWGRPGRGGTFTEDGWLRTGDLGFVHDGELYVTGRLKDLIIVDGRNHHPQDIEATVEAAHPGVRAGRVAAFAVRDERGEGVAVVAGCVNPDETVARAVRRAVSAGHDLPLRALWLVPPGAVPRTSSGKVSRAAARERWWGDNERHG</sequence>
<dbReference type="Pfam" id="PF00501">
    <property type="entry name" value="AMP-binding"/>
    <property type="match status" value="1"/>
</dbReference>
<dbReference type="Pfam" id="PF23024">
    <property type="entry name" value="AMP-dom_DIP2-like"/>
    <property type="match status" value="1"/>
</dbReference>
<dbReference type="AlphaFoldDB" id="A0A1K1PGI4"/>
<organism evidence="8 9">
    <name type="scientific">Amycolatopsis australiensis</name>
    <dbReference type="NCBI Taxonomy" id="546364"/>
    <lineage>
        <taxon>Bacteria</taxon>
        <taxon>Bacillati</taxon>
        <taxon>Actinomycetota</taxon>
        <taxon>Actinomycetes</taxon>
        <taxon>Pseudonocardiales</taxon>
        <taxon>Pseudonocardiaceae</taxon>
        <taxon>Amycolatopsis</taxon>
    </lineage>
</organism>
<accession>A0A1K1PGI4</accession>
<dbReference type="STRING" id="546364.SAMN04489730_0517"/>
<evidence type="ECO:0000259" key="7">
    <source>
        <dbReference type="Pfam" id="PF23024"/>
    </source>
</evidence>
<keyword evidence="9" id="KW-1185">Reference proteome</keyword>
<dbReference type="OrthoDB" id="3671040at2"/>
<keyword evidence="4" id="KW-0443">Lipid metabolism</keyword>
<dbReference type="Proteomes" id="UP000182740">
    <property type="component" value="Unassembled WGS sequence"/>
</dbReference>
<dbReference type="InterPro" id="IPR000873">
    <property type="entry name" value="AMP-dep_synth/lig_dom"/>
</dbReference>
<evidence type="ECO:0000256" key="1">
    <source>
        <dbReference type="ARBA" id="ARBA00006432"/>
    </source>
</evidence>
<proteinExistence type="inferred from homology"/>
<keyword evidence="3" id="KW-0276">Fatty acid metabolism</keyword>
<name>A0A1K1PGI4_9PSEU</name>
<comment type="similarity">
    <text evidence="1">Belongs to the ATP-dependent AMP-binding enzyme family.</text>
</comment>
<keyword evidence="2 8" id="KW-0436">Ligase</keyword>
<dbReference type="GO" id="GO:0071766">
    <property type="term" value="P:Actinobacterium-type cell wall biogenesis"/>
    <property type="evidence" value="ECO:0007669"/>
    <property type="project" value="UniProtKB-ARBA"/>
</dbReference>
<dbReference type="CDD" id="cd05931">
    <property type="entry name" value="FAAL"/>
    <property type="match status" value="1"/>
</dbReference>
<dbReference type="InterPro" id="IPR045851">
    <property type="entry name" value="AMP-bd_C_sf"/>
</dbReference>
<feature type="domain" description="AMP-dependent synthetase/ligase" evidence="6">
    <location>
        <begin position="25"/>
        <end position="370"/>
    </location>
</feature>
<feature type="compositionally biased region" description="Basic and acidic residues" evidence="5">
    <location>
        <begin position="501"/>
        <end position="514"/>
    </location>
</feature>
<dbReference type="PANTHER" id="PTHR22754:SF32">
    <property type="entry name" value="DISCO-INTERACTING PROTEIN 2"/>
    <property type="match status" value="1"/>
</dbReference>
<dbReference type="Gene3D" id="3.40.50.12780">
    <property type="entry name" value="N-terminal domain of ligase-like"/>
    <property type="match status" value="1"/>
</dbReference>
<dbReference type="InterPro" id="IPR025110">
    <property type="entry name" value="AMP-bd_C"/>
</dbReference>
<evidence type="ECO:0000313" key="8">
    <source>
        <dbReference type="EMBL" id="SFW45790.1"/>
    </source>
</evidence>
<evidence type="ECO:0000256" key="2">
    <source>
        <dbReference type="ARBA" id="ARBA00022598"/>
    </source>
</evidence>